<evidence type="ECO:0008006" key="3">
    <source>
        <dbReference type="Google" id="ProtNLM"/>
    </source>
</evidence>
<dbReference type="InterPro" id="IPR021851">
    <property type="entry name" value="DUF3455"/>
</dbReference>
<comment type="caution">
    <text evidence="1">The sequence shown here is derived from an EMBL/GenBank/DDBJ whole genome shotgun (WGS) entry which is preliminary data.</text>
</comment>
<dbReference type="AlphaFoldDB" id="A0A1T2YCN1"/>
<dbReference type="EMBL" id="MSDF01000031">
    <property type="protein sequence ID" value="OPA89858.1"/>
    <property type="molecule type" value="Genomic_DNA"/>
</dbReference>
<dbReference type="Proteomes" id="UP000190965">
    <property type="component" value="Unassembled WGS sequence"/>
</dbReference>
<evidence type="ECO:0000313" key="1">
    <source>
        <dbReference type="EMBL" id="OPA89858.1"/>
    </source>
</evidence>
<organism evidence="1 2">
    <name type="scientific">Pseudomonas fluorescens</name>
    <dbReference type="NCBI Taxonomy" id="294"/>
    <lineage>
        <taxon>Bacteria</taxon>
        <taxon>Pseudomonadati</taxon>
        <taxon>Pseudomonadota</taxon>
        <taxon>Gammaproteobacteria</taxon>
        <taxon>Pseudomonadales</taxon>
        <taxon>Pseudomonadaceae</taxon>
        <taxon>Pseudomonas</taxon>
    </lineage>
</organism>
<proteinExistence type="predicted"/>
<accession>A0A1T2YCN1</accession>
<sequence>MSSTDPDVEARRNRLALLVLQVIGLIVLVICAFDAQRAQAQDLPEPAAGAAKKVLMTVQATGVQIYTCTKDSSGQLTWQFREPLATLMINGKTVGRHFAGPTWQLDDHSAVVGKVIAQAPGQSTKDIPLLRLDVVTHQGTGGLAQVVAVERLHTSGGVFSGSCEQAGELHVEPYSADYRFLGQ</sequence>
<evidence type="ECO:0000313" key="2">
    <source>
        <dbReference type="Proteomes" id="UP000190965"/>
    </source>
</evidence>
<dbReference type="OrthoDB" id="193535at2"/>
<gene>
    <name evidence="1" type="ORF">BFW87_22095</name>
</gene>
<dbReference type="PANTHER" id="PTHR35567:SF1">
    <property type="entry name" value="CONSERVED FUNGAL PROTEIN (AFU_ORTHOLOGUE AFUA_1G14230)"/>
    <property type="match status" value="1"/>
</dbReference>
<dbReference type="Pfam" id="PF11937">
    <property type="entry name" value="DUF3455"/>
    <property type="match status" value="2"/>
</dbReference>
<name>A0A1T2YCN1_PSEFL</name>
<dbReference type="PANTHER" id="PTHR35567">
    <property type="entry name" value="MALATE DEHYDROGENASE (AFU_ORTHOLOGUE AFUA_2G13800)"/>
    <property type="match status" value="1"/>
</dbReference>
<reference evidence="1 2" key="1">
    <citation type="submission" date="2016-12" db="EMBL/GenBank/DDBJ databases">
        <title>Draft genome sequences of seven strains of Pseudomonas fluorescens that produce 4-formylaminooxyvinylglycine.</title>
        <authorList>
            <person name="Okrent R.A."/>
            <person name="Manning V.A."/>
            <person name="Trippe K.M."/>
        </authorList>
    </citation>
    <scope>NUCLEOTIDE SEQUENCE [LARGE SCALE GENOMIC DNA]</scope>
    <source>
        <strain evidence="1 2">P5A</strain>
    </source>
</reference>
<protein>
    <recommendedName>
        <fullName evidence="3">DUF3455 domain-containing protein</fullName>
    </recommendedName>
</protein>